<dbReference type="GO" id="GO:0005198">
    <property type="term" value="F:structural molecule activity"/>
    <property type="evidence" value="ECO:0007669"/>
    <property type="project" value="InterPro"/>
</dbReference>
<dbReference type="GO" id="GO:0019028">
    <property type="term" value="C:viral capsid"/>
    <property type="evidence" value="ECO:0007669"/>
    <property type="project" value="UniProtKB-KW"/>
</dbReference>
<reference evidence="7" key="1">
    <citation type="submission" date="2024-07" db="EMBL/GenBank/DDBJ databases">
        <authorList>
            <person name="Guo G."/>
            <person name="Liu Z."/>
            <person name="Weng S."/>
            <person name="He J."/>
        </authorList>
    </citation>
    <scope>NUCLEOTIDE SEQUENCE</scope>
    <source>
        <strain evidence="7">QJ3DG1546</strain>
    </source>
</reference>
<evidence type="ECO:0000256" key="5">
    <source>
        <dbReference type="SAM" id="Phobius"/>
    </source>
</evidence>
<comment type="subcellular location">
    <subcellularLocation>
        <location evidence="1">Virion</location>
    </subcellularLocation>
</comment>
<organism evidence="7">
    <name type="scientific">Qianjiang picorna-like virus 22</name>
    <dbReference type="NCBI Taxonomy" id="3239337"/>
    <lineage>
        <taxon>Viruses</taxon>
        <taxon>Riboviria</taxon>
        <taxon>Orthornavirae</taxon>
        <taxon>Pisuviricota</taxon>
        <taxon>Pisoniviricetes</taxon>
        <taxon>Picornavirales</taxon>
    </lineage>
</organism>
<name>A0AB39JEC1_9VIRU</name>
<dbReference type="SUPFAM" id="SSF88633">
    <property type="entry name" value="Positive stranded ssRNA viruses"/>
    <property type="match status" value="3"/>
</dbReference>
<feature type="transmembrane region" description="Helical" evidence="5">
    <location>
        <begin position="109"/>
        <end position="128"/>
    </location>
</feature>
<evidence type="ECO:0000256" key="4">
    <source>
        <dbReference type="SAM" id="MobiDB-lite"/>
    </source>
</evidence>
<feature type="compositionally biased region" description="Polar residues" evidence="4">
    <location>
        <begin position="564"/>
        <end position="573"/>
    </location>
</feature>
<feature type="region of interest" description="Disordered" evidence="4">
    <location>
        <begin position="542"/>
        <end position="573"/>
    </location>
</feature>
<keyword evidence="2 7" id="KW-0167">Capsid protein</keyword>
<feature type="region of interest" description="Disordered" evidence="4">
    <location>
        <begin position="1"/>
        <end position="48"/>
    </location>
</feature>
<dbReference type="EMBL" id="PQ110660">
    <property type="protein sequence ID" value="XDO02804.1"/>
    <property type="molecule type" value="Genomic_RNA"/>
</dbReference>
<proteinExistence type="predicted"/>
<protein>
    <submittedName>
        <fullName evidence="7">Viral coat protein</fullName>
    </submittedName>
</protein>
<feature type="domain" description="Picornavirus capsid" evidence="6">
    <location>
        <begin position="621"/>
        <end position="725"/>
    </location>
</feature>
<dbReference type="Gene3D" id="2.60.120.20">
    <property type="match status" value="3"/>
</dbReference>
<feature type="region of interest" description="Disordered" evidence="4">
    <location>
        <begin position="505"/>
        <end position="526"/>
    </location>
</feature>
<feature type="compositionally biased region" description="Low complexity" evidence="4">
    <location>
        <begin position="1"/>
        <end position="16"/>
    </location>
</feature>
<evidence type="ECO:0000256" key="3">
    <source>
        <dbReference type="ARBA" id="ARBA00022844"/>
    </source>
</evidence>
<feature type="compositionally biased region" description="Low complexity" evidence="4">
    <location>
        <begin position="542"/>
        <end position="551"/>
    </location>
</feature>
<feature type="region of interest" description="Disordered" evidence="4">
    <location>
        <begin position="801"/>
        <end position="826"/>
    </location>
</feature>
<dbReference type="InterPro" id="IPR033703">
    <property type="entry name" value="Rhv-like"/>
</dbReference>
<evidence type="ECO:0000313" key="7">
    <source>
        <dbReference type="EMBL" id="XDO02804.1"/>
    </source>
</evidence>
<dbReference type="Pfam" id="PF00073">
    <property type="entry name" value="Rhv"/>
    <property type="match status" value="1"/>
</dbReference>
<keyword evidence="3" id="KW-0946">Virion</keyword>
<evidence type="ECO:0000256" key="1">
    <source>
        <dbReference type="ARBA" id="ARBA00004328"/>
    </source>
</evidence>
<sequence length="1074" mass="118323">MVTTTLSSWTIISSPTSTPPPSPRNLPNTVSSTHQLPKHRKMYRINRSPNSPFSRTQLVFGTGITSLFSTRARTLKSPTGYASVKTRNKPPKTTATRCFAQHFSTGGNAIWNSATLFFLLGLLIIFFISTPSSTNFSNKDIFPIRPTIMDLPVILETYRGKTLTTICYYKTNSTRILSTMSTGALISSSINDSTSAAAAAGQTAYDGVKKTAGTFTSLLSSLNPLNIVGDLLSATGLDKPATGVNPDVVFPLRSQYFANTRQIENAERLLLNPASQDLCDPEHFAAKTDETNIDEIIRRASFLDTVTWEATQPENTILWQARVGPNFEVEGNATEQSPKEIDALSYVSNFFTFWRGALIYTFHIICTSFNEGRLDITYHPTQQSAPTDAAAAMSQYNASFALRNGANLVKVLVPFESDVPWKKVWHGEKLIDVRPPNDSGKKFTDFFLGNLALRVGVPYKTTVNSPPRCDINIFVQAASDYSLAHPTLWGRTLCPALDFAAPPNFVRGPDPQRHAPITHKKQSGELIDLGDAEPAENIPPAEAEMSSAPEAGTEAQVLDAEDAPSSNTNSKGTNLAEQALIDRMTATLGKPHTSAKRAEGHCGEPGWTLSDMLSRYNLVTSVDWNLTQVAGSKLYTANVPFDLLQTDISSVPFSRFAYWRAKSVNVRVQLASSKFHQGQVIVYFVPTQRPGQQSPEEVSPTNRFMHQHTLINASQGSVVELEIPFKYYKGYIDLLSKESLGFVEIVVQNQLQTGTGQATTVKLQVYVSIKEAEFKIPRPGGASFADYAARMLGDDYEVIRRPKPTHKPQAGDSKKTSYAKMGSKDTETKVVKPDMNSHDINSEASTIIMGPTRSTVKDGSVKHFSDITNSLRELCKRWSPYMRGYLELTDYNPTSGTYAYWLRFNPFLNEQWAPNKIIGMYRNFRGTLLLRIKVHTHNVVHIDAGSYITYHPGWNGTPSPNGIIPNTSATTAPYSTFAPRAYLDSDGFATIAIPYMSVNSTMLIDRASDAETEYDDIFYEGTIGLHTTLSANQGDANNVSVDVWACLADDAHFGTFMGIPKYFVANKVGPDAFV</sequence>
<keyword evidence="5" id="KW-1133">Transmembrane helix</keyword>
<keyword evidence="5" id="KW-0472">Membrane</keyword>
<dbReference type="InterPro" id="IPR029053">
    <property type="entry name" value="Viral_coat"/>
</dbReference>
<accession>A0AB39JEC1</accession>
<keyword evidence="5" id="KW-0812">Transmembrane</keyword>
<dbReference type="InterPro" id="IPR001676">
    <property type="entry name" value="Picornavirus_capsid"/>
</dbReference>
<evidence type="ECO:0000256" key="2">
    <source>
        <dbReference type="ARBA" id="ARBA00022561"/>
    </source>
</evidence>
<dbReference type="CDD" id="cd00205">
    <property type="entry name" value="rhv_like"/>
    <property type="match status" value="2"/>
</dbReference>
<evidence type="ECO:0000259" key="6">
    <source>
        <dbReference type="Pfam" id="PF00073"/>
    </source>
</evidence>